<keyword evidence="2" id="KW-1133">Transmembrane helix</keyword>
<sequence length="159" mass="17165">MGETPLLIVPRRGGSHTGRAAILTIVAAILVATLAVPVRAWFDQRDEIAGLEAEVASGQLLVEELRVEKLRWADPAFIAAQARRRLHFVRPGEIGYTTIGTEDLPEELSVAAVEELVPQLWYERLWSATAEADGVDESGTDKKGGSAGDKDSTSTEEGQ</sequence>
<evidence type="ECO:0000313" key="3">
    <source>
        <dbReference type="EMBL" id="CAB4949819.1"/>
    </source>
</evidence>
<gene>
    <name evidence="3" type="ORF">UFOPK3772_01468</name>
</gene>
<feature type="transmembrane region" description="Helical" evidence="2">
    <location>
        <begin position="20"/>
        <end position="42"/>
    </location>
</feature>
<name>A0A6J7K4G3_9ZZZZ</name>
<dbReference type="EMBL" id="CAFBNE010000041">
    <property type="protein sequence ID" value="CAB4949819.1"/>
    <property type="molecule type" value="Genomic_DNA"/>
</dbReference>
<keyword evidence="2" id="KW-0812">Transmembrane</keyword>
<accession>A0A6J7K4G3</accession>
<dbReference type="InterPro" id="IPR007060">
    <property type="entry name" value="FtsL/DivIC"/>
</dbReference>
<keyword evidence="2" id="KW-0472">Membrane</keyword>
<feature type="compositionally biased region" description="Basic and acidic residues" evidence="1">
    <location>
        <begin position="139"/>
        <end position="153"/>
    </location>
</feature>
<feature type="region of interest" description="Disordered" evidence="1">
    <location>
        <begin position="132"/>
        <end position="159"/>
    </location>
</feature>
<organism evidence="3">
    <name type="scientific">freshwater metagenome</name>
    <dbReference type="NCBI Taxonomy" id="449393"/>
    <lineage>
        <taxon>unclassified sequences</taxon>
        <taxon>metagenomes</taxon>
        <taxon>ecological metagenomes</taxon>
    </lineage>
</organism>
<proteinExistence type="predicted"/>
<dbReference type="Pfam" id="PF04977">
    <property type="entry name" value="DivIC"/>
    <property type="match status" value="1"/>
</dbReference>
<evidence type="ECO:0000256" key="2">
    <source>
        <dbReference type="SAM" id="Phobius"/>
    </source>
</evidence>
<reference evidence="3" key="1">
    <citation type="submission" date="2020-05" db="EMBL/GenBank/DDBJ databases">
        <authorList>
            <person name="Chiriac C."/>
            <person name="Salcher M."/>
            <person name="Ghai R."/>
            <person name="Kavagutti S V."/>
        </authorList>
    </citation>
    <scope>NUCLEOTIDE SEQUENCE</scope>
</reference>
<protein>
    <submittedName>
        <fullName evidence="3">Unannotated protein</fullName>
    </submittedName>
</protein>
<dbReference type="AlphaFoldDB" id="A0A6J7K4G3"/>
<evidence type="ECO:0000256" key="1">
    <source>
        <dbReference type="SAM" id="MobiDB-lite"/>
    </source>
</evidence>